<feature type="binding site" evidence="12">
    <location>
        <position position="175"/>
    </location>
    <ligand>
        <name>Mg(2+)</name>
        <dbReference type="ChEBI" id="CHEBI:18420"/>
        <label>1</label>
    </ligand>
</feature>
<evidence type="ECO:0000256" key="9">
    <source>
        <dbReference type="ARBA" id="ARBA00043187"/>
    </source>
</evidence>
<dbReference type="GO" id="GO:0046872">
    <property type="term" value="F:metal ion binding"/>
    <property type="evidence" value="ECO:0007669"/>
    <property type="project" value="UniProtKB-KW"/>
</dbReference>
<organism evidence="13">
    <name type="scientific">Trepomonas sp. PC1</name>
    <dbReference type="NCBI Taxonomy" id="1076344"/>
    <lineage>
        <taxon>Eukaryota</taxon>
        <taxon>Metamonada</taxon>
        <taxon>Diplomonadida</taxon>
        <taxon>Hexamitidae</taxon>
        <taxon>Hexamitinae</taxon>
        <taxon>Trepomonas</taxon>
    </lineage>
</organism>
<proteinExistence type="inferred from homology"/>
<dbReference type="EMBL" id="GDID01005039">
    <property type="protein sequence ID" value="JAP91567.1"/>
    <property type="molecule type" value="Transcribed_RNA"/>
</dbReference>
<name>A0A146K4H6_9EUKA</name>
<evidence type="ECO:0000256" key="12">
    <source>
        <dbReference type="PIRSR" id="PIRSR605502-1"/>
    </source>
</evidence>
<reference evidence="13" key="1">
    <citation type="submission" date="2015-07" db="EMBL/GenBank/DDBJ databases">
        <title>Adaptation to a free-living lifestyle via gene acquisitions in the diplomonad Trepomonas sp. PC1.</title>
        <authorList>
            <person name="Xu F."/>
            <person name="Jerlstrom-Hultqvist J."/>
            <person name="Kolisko M."/>
            <person name="Simpson A.G.B."/>
            <person name="Roger A.J."/>
            <person name="Svard S.G."/>
            <person name="Andersson J.O."/>
        </authorList>
    </citation>
    <scope>NUCLEOTIDE SEQUENCE</scope>
    <source>
        <strain evidence="13">PC1</strain>
    </source>
</reference>
<comment type="cofactor">
    <cofactor evidence="12">
        <name>Mg(2+)</name>
        <dbReference type="ChEBI" id="CHEBI:18420"/>
    </cofactor>
    <text evidence="12">Binds 2 magnesium ions per subunit.</text>
</comment>
<keyword evidence="3 13" id="KW-0378">Hydrolase</keyword>
<feature type="binding site" evidence="12">
    <location>
        <position position="176"/>
    </location>
    <ligand>
        <name>Mg(2+)</name>
        <dbReference type="ChEBI" id="CHEBI:18420"/>
        <label>1</label>
    </ligand>
</feature>
<accession>A0A146K4H6</accession>
<evidence type="ECO:0000256" key="4">
    <source>
        <dbReference type="ARBA" id="ARBA00041057"/>
    </source>
</evidence>
<dbReference type="EC" id="3.2.1.143" evidence="2"/>
<evidence type="ECO:0000256" key="8">
    <source>
        <dbReference type="ARBA" id="ARBA00042850"/>
    </source>
</evidence>
<dbReference type="PANTHER" id="PTHR16222">
    <property type="entry name" value="ADP-RIBOSYLGLYCOHYDROLASE"/>
    <property type="match status" value="1"/>
</dbReference>
<evidence type="ECO:0000256" key="6">
    <source>
        <dbReference type="ARBA" id="ARBA00042471"/>
    </source>
</evidence>
<dbReference type="Gene3D" id="1.10.4080.10">
    <property type="entry name" value="ADP-ribosylation/Crystallin J1"/>
    <property type="match status" value="1"/>
</dbReference>
<dbReference type="SUPFAM" id="SSF101478">
    <property type="entry name" value="ADP-ribosylglycohydrolase"/>
    <property type="match status" value="1"/>
</dbReference>
<comment type="similarity">
    <text evidence="1">Belongs to the ADP-ribosylglycohydrolase family.</text>
</comment>
<protein>
    <recommendedName>
        <fullName evidence="4">ADP-ribosylhydrolase ARH3</fullName>
        <ecNumber evidence="2">3.2.1.143</ecNumber>
    </recommendedName>
    <alternativeName>
        <fullName evidence="5">ADP-ribose glycohydrolase ARH3</fullName>
    </alternativeName>
    <alternativeName>
        <fullName evidence="6">ADP-ribosylhydrolase 3</fullName>
    </alternativeName>
    <alternativeName>
        <fullName evidence="9">O-acetyl-ADP-ribose deacetylase ARH3</fullName>
    </alternativeName>
    <alternativeName>
        <fullName evidence="10">Poly(ADP-ribose) glycohydrolase ARH3</fullName>
    </alternativeName>
    <alternativeName>
        <fullName evidence="8">[Protein ADP-ribosylarginine] hydrolase-like protein 2</fullName>
    </alternativeName>
    <alternativeName>
        <fullName evidence="7">[Protein ADP-ribosylserine] hydrolase</fullName>
    </alternativeName>
</protein>
<dbReference type="InterPro" id="IPR050792">
    <property type="entry name" value="ADP-ribosylglycohydrolase"/>
</dbReference>
<feature type="binding site" evidence="12">
    <location>
        <position position="412"/>
    </location>
    <ligand>
        <name>Mg(2+)</name>
        <dbReference type="ChEBI" id="CHEBI:18420"/>
        <label>1</label>
    </ligand>
</feature>
<sequence>KEHYNFISFVPLFCSSIQRINYHFFFHQKMNVTFEEARFPKLIFNFKEQNFYLNLQTELKNTDPNFKKKLVLVLIRQYQPVSLTLVCKQKQEYSELFSFLDTNLEYNMCQQLGIPQIEQERLSDDQFNLLTRTLASLIIGGQGDALGYCVEFMRLSSIIASHKNLYKELSYEVSDDTQMTIFAEIAMNLGGSRENFREQFMNWYRTQNGKPFAGKQLQNISEALNHTRAPGNTCLSSLAKGGWGSLENRINNSKGCGSIMRNGTIALHDKQLDQLVDCAAEQALTTHCNDDAFLPCCFQTVFQVKLMQTDGIWFDRCVEAVRQADEYMKQSKYKEYYVKSNTLKLIDMLKQEKQHEVNFDAQTYSDSPLHINLQKYGEGWIADEALAIAIYSLMQSQDPMEQIIIAANHDGDSDSTACICGQIYGSVLGFKDFPIEGIKIDVLDEIAWICQ</sequence>
<dbReference type="GO" id="GO:0004649">
    <property type="term" value="F:poly(ADP-ribose) glycohydrolase activity"/>
    <property type="evidence" value="ECO:0007669"/>
    <property type="project" value="UniProtKB-EC"/>
</dbReference>
<keyword evidence="12" id="KW-0479">Metal-binding</keyword>
<evidence type="ECO:0000256" key="2">
    <source>
        <dbReference type="ARBA" id="ARBA00012255"/>
    </source>
</evidence>
<feature type="binding site" evidence="12">
    <location>
        <position position="174"/>
    </location>
    <ligand>
        <name>Mg(2+)</name>
        <dbReference type="ChEBI" id="CHEBI:18420"/>
        <label>1</label>
    </ligand>
</feature>
<dbReference type="AlphaFoldDB" id="A0A146K4H6"/>
<dbReference type="PANTHER" id="PTHR16222:SF24">
    <property type="entry name" value="ADP-RIBOSYLHYDROLASE ARH3"/>
    <property type="match status" value="1"/>
</dbReference>
<feature type="non-terminal residue" evidence="13">
    <location>
        <position position="1"/>
    </location>
</feature>
<dbReference type="InterPro" id="IPR005502">
    <property type="entry name" value="Ribosyl_crysJ1"/>
</dbReference>
<gene>
    <name evidence="13" type="ORF">TPC1_16786</name>
</gene>
<dbReference type="InterPro" id="IPR036705">
    <property type="entry name" value="Ribosyl_crysJ1_sf"/>
</dbReference>
<feature type="binding site" evidence="12">
    <location>
        <position position="415"/>
    </location>
    <ligand>
        <name>Mg(2+)</name>
        <dbReference type="ChEBI" id="CHEBI:18420"/>
        <label>1</label>
    </ligand>
</feature>
<evidence type="ECO:0000256" key="7">
    <source>
        <dbReference type="ARBA" id="ARBA00042722"/>
    </source>
</evidence>
<evidence type="ECO:0000313" key="13">
    <source>
        <dbReference type="EMBL" id="JAP91567.1"/>
    </source>
</evidence>
<evidence type="ECO:0000256" key="5">
    <source>
        <dbReference type="ARBA" id="ARBA00042398"/>
    </source>
</evidence>
<evidence type="ECO:0000256" key="11">
    <source>
        <dbReference type="ARBA" id="ARBA00049015"/>
    </source>
</evidence>
<keyword evidence="12" id="KW-0460">Magnesium</keyword>
<comment type="catalytic activity">
    <reaction evidence="11">
        <text>alpha-NAD(+) + H2O = ADP-D-ribose + nicotinamide + H(+)</text>
        <dbReference type="Rhea" id="RHEA:68792"/>
        <dbReference type="ChEBI" id="CHEBI:15377"/>
        <dbReference type="ChEBI" id="CHEBI:15378"/>
        <dbReference type="ChEBI" id="CHEBI:17154"/>
        <dbReference type="ChEBI" id="CHEBI:57967"/>
        <dbReference type="ChEBI" id="CHEBI:77017"/>
    </reaction>
</comment>
<dbReference type="Pfam" id="PF03747">
    <property type="entry name" value="ADP_ribosyl_GH"/>
    <property type="match status" value="1"/>
</dbReference>
<feature type="binding site" evidence="12">
    <location>
        <position position="414"/>
    </location>
    <ligand>
        <name>Mg(2+)</name>
        <dbReference type="ChEBI" id="CHEBI:18420"/>
        <label>1</label>
    </ligand>
</feature>
<evidence type="ECO:0000256" key="1">
    <source>
        <dbReference type="ARBA" id="ARBA00010702"/>
    </source>
</evidence>
<evidence type="ECO:0000256" key="3">
    <source>
        <dbReference type="ARBA" id="ARBA00022801"/>
    </source>
</evidence>
<evidence type="ECO:0000256" key="10">
    <source>
        <dbReference type="ARBA" id="ARBA00043193"/>
    </source>
</evidence>